<feature type="transmembrane region" description="Helical" evidence="1">
    <location>
        <begin position="114"/>
        <end position="134"/>
    </location>
</feature>
<accession>A0ABS6GVT3</accession>
<evidence type="ECO:0000313" key="2">
    <source>
        <dbReference type="EMBL" id="MBU6113567.1"/>
    </source>
</evidence>
<sequence length="327" mass="35006">MQRKSIITMVMIIILVIGMVLNLSIGSTFMSLKTIFNAIVADDHSKDALIINTIRLPRLFVAIMVGISLAVGGAIMQALTKNALASPQTFGINAGAALLLVASIVYLPGHSDTLNPYIAFLGAIVGGLIVYTFIYGHENNHVRLALAGMTIHLLLSSITEVLIILNENSTDVLYWLTGSLNGKDWDGVQILLPWFVIGVSVALFSAKDLTVLSLGDMFVTSLGLHKKLKYLIFSFIVIILAGSSVAVAGPIAFIGLIAPHISRRIIGGGYEKNLYFTALTGAVILVYADTLSHIIAYPYESPVGIVTALIGGPFFLYLCKNGRSGLK</sequence>
<feature type="transmembrane region" description="Helical" evidence="1">
    <location>
        <begin position="274"/>
        <end position="296"/>
    </location>
</feature>
<feature type="transmembrane region" description="Helical" evidence="1">
    <location>
        <begin position="90"/>
        <end position="107"/>
    </location>
</feature>
<keyword evidence="3" id="KW-1185">Reference proteome</keyword>
<gene>
    <name evidence="2" type="ORF">KQ656_06335</name>
</gene>
<evidence type="ECO:0000256" key="1">
    <source>
        <dbReference type="SAM" id="Phobius"/>
    </source>
</evidence>
<keyword evidence="1" id="KW-1133">Transmembrane helix</keyword>
<dbReference type="Pfam" id="PF01032">
    <property type="entry name" value="FecCD"/>
    <property type="match status" value="1"/>
</dbReference>
<organism evidence="2 3">
    <name type="scientific">Mammaliicoccus lentus</name>
    <name type="common">Staphylococcus lentus</name>
    <dbReference type="NCBI Taxonomy" id="42858"/>
    <lineage>
        <taxon>Bacteria</taxon>
        <taxon>Bacillati</taxon>
        <taxon>Bacillota</taxon>
        <taxon>Bacilli</taxon>
        <taxon>Bacillales</taxon>
        <taxon>Staphylococcaceae</taxon>
        <taxon>Mammaliicoccus</taxon>
    </lineage>
</organism>
<feature type="transmembrane region" description="Helical" evidence="1">
    <location>
        <begin position="230"/>
        <end position="253"/>
    </location>
</feature>
<dbReference type="Proteomes" id="UP000770161">
    <property type="component" value="Unassembled WGS sequence"/>
</dbReference>
<dbReference type="EMBL" id="JAHLZN010000008">
    <property type="protein sequence ID" value="MBU6113567.1"/>
    <property type="molecule type" value="Genomic_DNA"/>
</dbReference>
<feature type="transmembrane region" description="Helical" evidence="1">
    <location>
        <begin position="59"/>
        <end position="78"/>
    </location>
</feature>
<feature type="transmembrane region" description="Helical" evidence="1">
    <location>
        <begin position="187"/>
        <end position="206"/>
    </location>
</feature>
<dbReference type="PANTHER" id="PTHR30472:SF1">
    <property type="entry name" value="FE(3+) DICITRATE TRANSPORT SYSTEM PERMEASE PROTEIN FECC-RELATED"/>
    <property type="match status" value="1"/>
</dbReference>
<dbReference type="InterPro" id="IPR000522">
    <property type="entry name" value="ABC_transptr_permease_BtuC"/>
</dbReference>
<proteinExistence type="predicted"/>
<reference evidence="2 3" key="1">
    <citation type="submission" date="2021-06" db="EMBL/GenBank/DDBJ databases">
        <title>Staphylococcus lentus K169 genome sequencing.</title>
        <authorList>
            <person name="Sundareshan S."/>
            <person name="Akhila D.S."/>
            <person name="Prachi D."/>
            <person name="Sivakumar R."/>
            <person name="Rajendhran J."/>
            <person name="Isloor S."/>
            <person name="Hegde N.R."/>
        </authorList>
    </citation>
    <scope>NUCLEOTIDE SEQUENCE [LARGE SCALE GENOMIC DNA]</scope>
    <source>
        <strain evidence="2 3">K169</strain>
    </source>
</reference>
<feature type="transmembrane region" description="Helical" evidence="1">
    <location>
        <begin position="146"/>
        <end position="166"/>
    </location>
</feature>
<name>A0ABS6GVT3_MAMLE</name>
<dbReference type="CDD" id="cd06550">
    <property type="entry name" value="TM_ABC_iron-siderophores_like"/>
    <property type="match status" value="1"/>
</dbReference>
<keyword evidence="1" id="KW-0472">Membrane</keyword>
<feature type="transmembrane region" description="Helical" evidence="1">
    <location>
        <begin position="6"/>
        <end position="25"/>
    </location>
</feature>
<evidence type="ECO:0000313" key="3">
    <source>
        <dbReference type="Proteomes" id="UP000770161"/>
    </source>
</evidence>
<protein>
    <submittedName>
        <fullName evidence="2">Iron ABC transporter permease</fullName>
    </submittedName>
</protein>
<keyword evidence="1" id="KW-0812">Transmembrane</keyword>
<feature type="transmembrane region" description="Helical" evidence="1">
    <location>
        <begin position="302"/>
        <end position="319"/>
    </location>
</feature>
<comment type="caution">
    <text evidence="2">The sequence shown here is derived from an EMBL/GenBank/DDBJ whole genome shotgun (WGS) entry which is preliminary data.</text>
</comment>
<dbReference type="PANTHER" id="PTHR30472">
    <property type="entry name" value="FERRIC ENTEROBACTIN TRANSPORT SYSTEM PERMEASE PROTEIN"/>
    <property type="match status" value="1"/>
</dbReference>